<proteinExistence type="predicted"/>
<gene>
    <name evidence="2" type="ORF">BL253_24900</name>
</gene>
<keyword evidence="3" id="KW-1185">Reference proteome</keyword>
<protein>
    <recommendedName>
        <fullName evidence="1">DUF7700 domain-containing protein</fullName>
    </recommendedName>
</protein>
<dbReference type="AlphaFoldDB" id="A0A1V2I5M6"/>
<evidence type="ECO:0000313" key="3">
    <source>
        <dbReference type="Proteomes" id="UP000188929"/>
    </source>
</evidence>
<name>A0A1V2I5M6_9ACTN</name>
<evidence type="ECO:0000259" key="1">
    <source>
        <dbReference type="Pfam" id="PF24777"/>
    </source>
</evidence>
<feature type="domain" description="DUF7700" evidence="1">
    <location>
        <begin position="23"/>
        <end position="164"/>
    </location>
</feature>
<dbReference type="EMBL" id="MOMC01000051">
    <property type="protein sequence ID" value="ONH26423.1"/>
    <property type="molecule type" value="Genomic_DNA"/>
</dbReference>
<organism evidence="2 3">
    <name type="scientific">Pseudofrankia asymbiotica</name>
    <dbReference type="NCBI Taxonomy" id="1834516"/>
    <lineage>
        <taxon>Bacteria</taxon>
        <taxon>Bacillati</taxon>
        <taxon>Actinomycetota</taxon>
        <taxon>Actinomycetes</taxon>
        <taxon>Frankiales</taxon>
        <taxon>Frankiaceae</taxon>
        <taxon>Pseudofrankia</taxon>
    </lineage>
</organism>
<dbReference type="Pfam" id="PF24777">
    <property type="entry name" value="DUF7700"/>
    <property type="match status" value="1"/>
</dbReference>
<evidence type="ECO:0000313" key="2">
    <source>
        <dbReference type="EMBL" id="ONH26423.1"/>
    </source>
</evidence>
<reference evidence="3" key="1">
    <citation type="submission" date="2016-10" db="EMBL/GenBank/DDBJ databases">
        <title>Frankia sp. NRRL B-16386 Genome sequencing.</title>
        <authorList>
            <person name="Ghodhbane-Gtari F."/>
            <person name="Swanson E."/>
            <person name="Gueddou A."/>
            <person name="Hezbri K."/>
            <person name="Ktari K."/>
            <person name="Nouioui I."/>
            <person name="Morris K."/>
            <person name="Simpson S."/>
            <person name="Abebe-Akele F."/>
            <person name="Thomas K."/>
            <person name="Gtari M."/>
            <person name="Tisa L.S."/>
        </authorList>
    </citation>
    <scope>NUCLEOTIDE SEQUENCE [LARGE SCALE GENOMIC DNA]</scope>
    <source>
        <strain evidence="3">NRRL B-16386</strain>
    </source>
</reference>
<sequence>MVLQAGSVGHSRPAPIPADARYVVASTLALSVSVRQMKLNAAYLMKNGKTQSEIDELLKGSDGLVDGGITISVLSADKNTEYVRLDMFDDIPHYHYFSNWHDDEAYTNYTIALDTAAVADPIDWAVQTLRVRAKEMVTRAGGEAAAAEVDWDVIPGAVDKLAQLVAERRARVPVS</sequence>
<dbReference type="Proteomes" id="UP000188929">
    <property type="component" value="Unassembled WGS sequence"/>
</dbReference>
<comment type="caution">
    <text evidence="2">The sequence shown here is derived from an EMBL/GenBank/DDBJ whole genome shotgun (WGS) entry which is preliminary data.</text>
</comment>
<dbReference type="InterPro" id="IPR056117">
    <property type="entry name" value="DUF7700"/>
</dbReference>
<accession>A0A1V2I5M6</accession>